<dbReference type="InterPro" id="IPR029787">
    <property type="entry name" value="Nucleotide_cyclase"/>
</dbReference>
<feature type="transmembrane region" description="Helical" evidence="2">
    <location>
        <begin position="67"/>
        <end position="89"/>
    </location>
</feature>
<keyword evidence="2" id="KW-1133">Transmembrane helix</keyword>
<feature type="transmembrane region" description="Helical" evidence="2">
    <location>
        <begin position="188"/>
        <end position="205"/>
    </location>
</feature>
<comment type="caution">
    <text evidence="4">The sequence shown here is derived from an EMBL/GenBank/DDBJ whole genome shotgun (WGS) entry which is preliminary data.</text>
</comment>
<evidence type="ECO:0000313" key="4">
    <source>
        <dbReference type="EMBL" id="OWV31787.1"/>
    </source>
</evidence>
<name>A0A219B0D2_9SPHN</name>
<dbReference type="PANTHER" id="PTHR44757:SF2">
    <property type="entry name" value="BIOFILM ARCHITECTURE MAINTENANCE PROTEIN MBAA"/>
    <property type="match status" value="1"/>
</dbReference>
<accession>A0A219B0D2</accession>
<dbReference type="Gene3D" id="3.30.70.270">
    <property type="match status" value="1"/>
</dbReference>
<proteinExistence type="predicted"/>
<dbReference type="PROSITE" id="PS50887">
    <property type="entry name" value="GGDEF"/>
    <property type="match status" value="1"/>
</dbReference>
<sequence>MPTAESITGTDRTPADRTPAGRKAAARTTAARPPIPDRLSAPFRAPFRTDVPPAIADELALRQSERLYAFLPLLCILVAANSLVMAYAIMGDLPWWQQAAPPVILTCTCLTVLVLSRVRPRPKTAEAARRQHRTAAWIAGGLGLVSAAWCINAFSETEEYYCMTAPVFTGIAAIIASTCLLSVPRAAIAGMVCALLPVTAMLLTYEYASLRAMALMLMLLTLMQAGVVMGKFRETVAALMLETRLDRLAKADALTGLDNRLAFEAKAEAELERGAALRLVLADLDGFKLVNDTHGHQAGDAVLIMLAARMRAAAPGALSIARIGGDEFALLLPAGDAPRAEAEIAALSAAIRPPVVHEGRRLHVGASFGAASSPEDGQTVAKLLHAADMRLYERKPGSRGEARAPLRHAALA</sequence>
<keyword evidence="2" id="KW-0472">Membrane</keyword>
<feature type="compositionally biased region" description="Polar residues" evidence="1">
    <location>
        <begin position="1"/>
        <end position="11"/>
    </location>
</feature>
<reference evidence="5" key="1">
    <citation type="submission" date="2017-05" db="EMBL/GenBank/DDBJ databases">
        <authorList>
            <person name="Lin X."/>
        </authorList>
    </citation>
    <scope>NUCLEOTIDE SEQUENCE [LARGE SCALE GENOMIC DNA]</scope>
    <source>
        <strain evidence="5">JLT2012</strain>
    </source>
</reference>
<feature type="compositionally biased region" description="Low complexity" evidence="1">
    <location>
        <begin position="17"/>
        <end position="32"/>
    </location>
</feature>
<dbReference type="RefSeq" id="WP_172406320.1">
    <property type="nucleotide sequence ID" value="NZ_NFZT01000007.1"/>
</dbReference>
<dbReference type="PANTHER" id="PTHR44757">
    <property type="entry name" value="DIGUANYLATE CYCLASE DGCP"/>
    <property type="match status" value="1"/>
</dbReference>
<organism evidence="4 5">
    <name type="scientific">Pacificimonas flava</name>
    <dbReference type="NCBI Taxonomy" id="1234595"/>
    <lineage>
        <taxon>Bacteria</taxon>
        <taxon>Pseudomonadati</taxon>
        <taxon>Pseudomonadota</taxon>
        <taxon>Alphaproteobacteria</taxon>
        <taxon>Sphingomonadales</taxon>
        <taxon>Sphingosinicellaceae</taxon>
        <taxon>Pacificimonas</taxon>
    </lineage>
</organism>
<dbReference type="SMART" id="SM00267">
    <property type="entry name" value="GGDEF"/>
    <property type="match status" value="1"/>
</dbReference>
<feature type="region of interest" description="Disordered" evidence="1">
    <location>
        <begin position="1"/>
        <end position="37"/>
    </location>
</feature>
<feature type="transmembrane region" description="Helical" evidence="2">
    <location>
        <begin position="95"/>
        <end position="115"/>
    </location>
</feature>
<protein>
    <recommendedName>
        <fullName evidence="3">GGDEF domain-containing protein</fullName>
    </recommendedName>
</protein>
<dbReference type="InterPro" id="IPR000160">
    <property type="entry name" value="GGDEF_dom"/>
</dbReference>
<dbReference type="Proteomes" id="UP000198462">
    <property type="component" value="Unassembled WGS sequence"/>
</dbReference>
<feature type="domain" description="GGDEF" evidence="3">
    <location>
        <begin position="275"/>
        <end position="409"/>
    </location>
</feature>
<dbReference type="InterPro" id="IPR043128">
    <property type="entry name" value="Rev_trsase/Diguanyl_cyclase"/>
</dbReference>
<evidence type="ECO:0000256" key="2">
    <source>
        <dbReference type="SAM" id="Phobius"/>
    </source>
</evidence>
<dbReference type="InterPro" id="IPR052155">
    <property type="entry name" value="Biofilm_reg_signaling"/>
</dbReference>
<dbReference type="AlphaFoldDB" id="A0A219B0D2"/>
<feature type="transmembrane region" description="Helical" evidence="2">
    <location>
        <begin position="135"/>
        <end position="154"/>
    </location>
</feature>
<dbReference type="EMBL" id="NFZT01000007">
    <property type="protein sequence ID" value="OWV31787.1"/>
    <property type="molecule type" value="Genomic_DNA"/>
</dbReference>
<dbReference type="CDD" id="cd01949">
    <property type="entry name" value="GGDEF"/>
    <property type="match status" value="1"/>
</dbReference>
<evidence type="ECO:0000256" key="1">
    <source>
        <dbReference type="SAM" id="MobiDB-lite"/>
    </source>
</evidence>
<gene>
    <name evidence="4" type="ORF">B5C34_14855</name>
</gene>
<feature type="transmembrane region" description="Helical" evidence="2">
    <location>
        <begin position="160"/>
        <end position="181"/>
    </location>
</feature>
<dbReference type="Pfam" id="PF00990">
    <property type="entry name" value="GGDEF"/>
    <property type="match status" value="1"/>
</dbReference>
<keyword evidence="5" id="KW-1185">Reference proteome</keyword>
<dbReference type="NCBIfam" id="TIGR00254">
    <property type="entry name" value="GGDEF"/>
    <property type="match status" value="1"/>
</dbReference>
<evidence type="ECO:0000259" key="3">
    <source>
        <dbReference type="PROSITE" id="PS50887"/>
    </source>
</evidence>
<dbReference type="SUPFAM" id="SSF55073">
    <property type="entry name" value="Nucleotide cyclase"/>
    <property type="match status" value="1"/>
</dbReference>
<keyword evidence="2" id="KW-0812">Transmembrane</keyword>
<evidence type="ECO:0000313" key="5">
    <source>
        <dbReference type="Proteomes" id="UP000198462"/>
    </source>
</evidence>